<dbReference type="NCBIfam" id="TIGR04390">
    <property type="entry name" value="OMP_YaiO_dom"/>
    <property type="match status" value="1"/>
</dbReference>
<name>A0A2H1YEL3_9FLAO</name>
<keyword evidence="3" id="KW-1185">Reference proteome</keyword>
<evidence type="ECO:0000313" key="3">
    <source>
        <dbReference type="Proteomes" id="UP000234211"/>
    </source>
</evidence>
<dbReference type="Proteomes" id="UP000234211">
    <property type="component" value="Unassembled WGS sequence"/>
</dbReference>
<dbReference type="Pfam" id="PF19413">
    <property type="entry name" value="YaiO"/>
    <property type="match status" value="1"/>
</dbReference>
<sequence length="262" mass="30568">MSKLKKNKLNVKQQYQFHLLSKQINTNQIGIYYNISSFLKEYPTKKSWHTTQLEYMKFTGGHSFGARVTYGKRFIDSAILYELESYPVFSNKFYSYINVSTSSKSDFFQKFGLKTSIYYAVFKWIEIETGFRYLSFNKANFTTYIAGATSYYNKFYLNARIFIGPKIEDDFIQNYQINVRYYYSGAKDYLSIRLGTGISPDESSRFMPVTTNLNSYYLTIGGEKSLKGNYNLLTSIGYLSEELRTDRIGNQLFGGIGLKYRF</sequence>
<feature type="domain" description="YaiO beta-barrel" evidence="1">
    <location>
        <begin position="27"/>
        <end position="202"/>
    </location>
</feature>
<evidence type="ECO:0000259" key="1">
    <source>
        <dbReference type="Pfam" id="PF19413"/>
    </source>
</evidence>
<organism evidence="2 3">
    <name type="scientific">Tenacibaculum piscium</name>
    <dbReference type="NCBI Taxonomy" id="1458515"/>
    <lineage>
        <taxon>Bacteria</taxon>
        <taxon>Pseudomonadati</taxon>
        <taxon>Bacteroidota</taxon>
        <taxon>Flavobacteriia</taxon>
        <taxon>Flavobacteriales</taxon>
        <taxon>Flavobacteriaceae</taxon>
        <taxon>Tenacibaculum</taxon>
    </lineage>
</organism>
<dbReference type="OrthoDB" id="742239at2"/>
<gene>
    <name evidence="2" type="ORF">TNO020_10054</name>
</gene>
<dbReference type="EMBL" id="OENF01000001">
    <property type="protein sequence ID" value="SOS73939.1"/>
    <property type="molecule type" value="Genomic_DNA"/>
</dbReference>
<dbReference type="InterPro" id="IPR030887">
    <property type="entry name" value="Beta-barrel_YaiO"/>
</dbReference>
<accession>A0A2H1YEL3</accession>
<dbReference type="RefSeq" id="WP_101916462.1">
    <property type="nucleotide sequence ID" value="NZ_OENF01000001.1"/>
</dbReference>
<evidence type="ECO:0000313" key="2">
    <source>
        <dbReference type="EMBL" id="SOS73939.1"/>
    </source>
</evidence>
<proteinExistence type="predicted"/>
<dbReference type="AlphaFoldDB" id="A0A2H1YEL3"/>
<protein>
    <recommendedName>
        <fullName evidence="1">YaiO beta-barrel domain-containing protein</fullName>
    </recommendedName>
</protein>
<reference evidence="3" key="1">
    <citation type="submission" date="2017-11" db="EMBL/GenBank/DDBJ databases">
        <authorList>
            <person name="Duchaud E."/>
        </authorList>
    </citation>
    <scope>NUCLEOTIDE SEQUENCE [LARGE SCALE GENOMIC DNA]</scope>
    <source>
        <strain evidence="3">Tenacibaculum sp. TNO020</strain>
    </source>
</reference>